<dbReference type="Gene3D" id="1.10.8.200">
    <property type="entry name" value="Replisome organizer (g39p helicase loader/inhibitor protein)"/>
    <property type="match status" value="1"/>
</dbReference>
<accession>A0A8S5LT53</accession>
<organism evidence="1">
    <name type="scientific">Myoviridae sp. ct25F5</name>
    <dbReference type="NCBI Taxonomy" id="2826604"/>
    <lineage>
        <taxon>Viruses</taxon>
        <taxon>Duplodnaviria</taxon>
        <taxon>Heunggongvirae</taxon>
        <taxon>Uroviricota</taxon>
        <taxon>Caudoviricetes</taxon>
    </lineage>
</organism>
<protein>
    <submittedName>
        <fullName evidence="1">Replisome organizer</fullName>
    </submittedName>
</protein>
<proteinExistence type="predicted"/>
<dbReference type="EMBL" id="BK014731">
    <property type="protein sequence ID" value="DAD73180.1"/>
    <property type="molecule type" value="Genomic_DNA"/>
</dbReference>
<sequence length="177" mass="20682">MTKQEFSKWAMALRTFYPKEALLPNDMAMELWHMELQDIPYKVAKIALWKWVQTNKWSPSIAEIRELAASIQNPEIPDWGEGWQKTVKAIRRYGHNRQKDALDSLDPLTRKVVERLGFMDLCMSENPTADRANFRTIYEALAKREQTKQQVSLPLQETILKLRLDQKSGMYLLGGKE</sequence>
<reference evidence="1" key="1">
    <citation type="journal article" date="2021" name="Proc. Natl. Acad. Sci. U.S.A.">
        <title>A Catalog of Tens of Thousands of Viruses from Human Metagenomes Reveals Hidden Associations with Chronic Diseases.</title>
        <authorList>
            <person name="Tisza M.J."/>
            <person name="Buck C.B."/>
        </authorList>
    </citation>
    <scope>NUCLEOTIDE SEQUENCE</scope>
    <source>
        <strain evidence="1">Ct25F5</strain>
    </source>
</reference>
<evidence type="ECO:0000313" key="1">
    <source>
        <dbReference type="EMBL" id="DAD73180.1"/>
    </source>
</evidence>
<name>A0A8S5LT53_9CAUD</name>